<evidence type="ECO:0000313" key="1">
    <source>
        <dbReference type="EMBL" id="KEA58172.1"/>
    </source>
</evidence>
<organism evidence="1">
    <name type="scientific">Burkholderia cenocepacia</name>
    <dbReference type="NCBI Taxonomy" id="95486"/>
    <lineage>
        <taxon>Bacteria</taxon>
        <taxon>Pseudomonadati</taxon>
        <taxon>Pseudomonadota</taxon>
        <taxon>Betaproteobacteria</taxon>
        <taxon>Burkholderiales</taxon>
        <taxon>Burkholderiaceae</taxon>
        <taxon>Burkholderia</taxon>
        <taxon>Burkholderia cepacia complex</taxon>
    </lineage>
</organism>
<accession>A0A071MBJ7</accession>
<dbReference type="EMBL" id="JJOA01000014">
    <property type="protein sequence ID" value="KEA58172.1"/>
    <property type="molecule type" value="Genomic_DNA"/>
</dbReference>
<name>A0A071MBJ7_9BURK</name>
<comment type="caution">
    <text evidence="1">The sequence shown here is derived from an EMBL/GenBank/DDBJ whole genome shotgun (WGS) entry which is preliminary data.</text>
</comment>
<dbReference type="AlphaFoldDB" id="A0A071MBJ7"/>
<gene>
    <name evidence="1" type="ORF">DT99_17575</name>
</gene>
<reference evidence="1" key="1">
    <citation type="submission" date="2014-04" db="EMBL/GenBank/DDBJ databases">
        <title>In planta biocontrol of soil-borne Fusarium wilt of banana through a plant endophytic bacterium, Burkholderia cenocepacia 869T2.</title>
        <authorList>
            <person name="Ho Y.-N."/>
            <person name="Chiang H.-M."/>
            <person name="Chao C.-P."/>
            <person name="Su C.-C."/>
            <person name="Hsu H.-F."/>
            <person name="Guo C.-T."/>
            <person name="Hsieh J.-L."/>
            <person name="Huang C.-C."/>
        </authorList>
    </citation>
    <scope>NUCLEOTIDE SEQUENCE [LARGE SCALE GENOMIC DNA]</scope>
    <source>
        <strain evidence="1">869T2</strain>
    </source>
</reference>
<sequence length="99" mass="10942">MSTGELRCKPGDVAIVSRCRNRSRIGMLVRIIGPHGSDDFDWDVEILGGPIRGRGIRSGCVGTHRRAAVFDWNLTPLPGQVHSDREGHWTAVRVDLQTP</sequence>
<proteinExistence type="predicted"/>
<protein>
    <submittedName>
        <fullName evidence="1">Uncharacterized protein</fullName>
    </submittedName>
</protein>